<evidence type="ECO:0000313" key="2">
    <source>
        <dbReference type="Proteomes" id="UP000006650"/>
    </source>
</evidence>
<dbReference type="HOGENOM" id="CLU_200300_1_0_10"/>
<reference evidence="1 2" key="1">
    <citation type="journal article" date="2009" name="Stand. Genomic Sci.">
        <title>Complete genome sequence of Capnocytophaga ochracea type strain (VPI 2845).</title>
        <authorList>
            <person name="Mavrommatis K."/>
            <person name="Gronow S."/>
            <person name="Saunders E."/>
            <person name="Land M."/>
            <person name="Lapidus A."/>
            <person name="Copeland A."/>
            <person name="Glavina Del Rio T."/>
            <person name="Nolan M."/>
            <person name="Lucas S."/>
            <person name="Chen F."/>
            <person name="Tice H."/>
            <person name="Cheng J.F."/>
            <person name="Bruce D."/>
            <person name="Goodwin L."/>
            <person name="Pitluck S."/>
            <person name="Pati A."/>
            <person name="Ivanova N."/>
            <person name="Chen A."/>
            <person name="Palaniappan K."/>
            <person name="Chain P."/>
            <person name="Hauser L."/>
            <person name="Chang Y.J."/>
            <person name="Jeffries C.D."/>
            <person name="Brettin T."/>
            <person name="Detter J.C."/>
            <person name="Han C."/>
            <person name="Bristow J."/>
            <person name="Goker M."/>
            <person name="Rohde M."/>
            <person name="Eisen J.A."/>
            <person name="Markowitz V."/>
            <person name="Kyrpides N.C."/>
            <person name="Klenk H.P."/>
            <person name="Hugenholtz P."/>
        </authorList>
    </citation>
    <scope>NUCLEOTIDE SEQUENCE [LARGE SCALE GENOMIC DNA]</scope>
    <source>
        <strain evidence="2">ATCC 27872 / DSM 7271 / JCM 12966 / VPI 2845</strain>
    </source>
</reference>
<dbReference type="KEGG" id="coc:Coch_1208"/>
<dbReference type="STRING" id="521097.Coch_1208"/>
<protein>
    <submittedName>
        <fullName evidence="1">Uncharacterized protein</fullName>
    </submittedName>
</protein>
<accession>C7M4W8</accession>
<dbReference type="eggNOG" id="ENOG5030SI3">
    <property type="taxonomic scope" value="Bacteria"/>
</dbReference>
<organism evidence="1 2">
    <name type="scientific">Capnocytophaga ochracea (strain ATCC 27872 / DSM 7271 / CCUG 9716 / JCM 12966 / NCTC 12371 / SS31 / VPI 2845)</name>
    <name type="common">Bacteroides ochraceus</name>
    <dbReference type="NCBI Taxonomy" id="521097"/>
    <lineage>
        <taxon>Bacteria</taxon>
        <taxon>Pseudomonadati</taxon>
        <taxon>Bacteroidota</taxon>
        <taxon>Flavobacteriia</taxon>
        <taxon>Flavobacteriales</taxon>
        <taxon>Flavobacteriaceae</taxon>
        <taxon>Capnocytophaga</taxon>
    </lineage>
</organism>
<keyword evidence="2" id="KW-1185">Reference proteome</keyword>
<dbReference type="GeneID" id="29674677"/>
<evidence type="ECO:0000313" key="1">
    <source>
        <dbReference type="EMBL" id="ACU92758.1"/>
    </source>
</evidence>
<name>C7M4W8_CAPOD</name>
<dbReference type="AlphaFoldDB" id="C7M4W8"/>
<dbReference type="RefSeq" id="WP_015782374.1">
    <property type="nucleotide sequence ID" value="NC_013162.1"/>
</dbReference>
<sequence length="72" mass="8291">MLNYMKKEISKSPFKVGDIVEVSPDLTMLKDWITGTVIKIFKNPFIGDEIVIKDNQGRIFFGVKDYFKTSKS</sequence>
<gene>
    <name evidence="1" type="ordered locus">Coch_1208</name>
</gene>
<dbReference type="Proteomes" id="UP000006650">
    <property type="component" value="Chromosome"/>
</dbReference>
<dbReference type="EMBL" id="CP001632">
    <property type="protein sequence ID" value="ACU92758.1"/>
    <property type="molecule type" value="Genomic_DNA"/>
</dbReference>
<proteinExistence type="predicted"/>